<name>A0A0K2TKJ0_LEPSM</name>
<proteinExistence type="predicted"/>
<reference evidence="1" key="1">
    <citation type="submission" date="2014-05" db="EMBL/GenBank/DDBJ databases">
        <authorList>
            <person name="Chronopoulou M."/>
        </authorList>
    </citation>
    <scope>NUCLEOTIDE SEQUENCE</scope>
    <source>
        <tissue evidence="1">Whole organism</tissue>
    </source>
</reference>
<protein>
    <submittedName>
        <fullName evidence="1">Uncharacterized protein</fullName>
    </submittedName>
</protein>
<dbReference type="AlphaFoldDB" id="A0A0K2TKJ0"/>
<organism evidence="1">
    <name type="scientific">Lepeophtheirus salmonis</name>
    <name type="common">Salmon louse</name>
    <name type="synonym">Caligus salmonis</name>
    <dbReference type="NCBI Taxonomy" id="72036"/>
    <lineage>
        <taxon>Eukaryota</taxon>
        <taxon>Metazoa</taxon>
        <taxon>Ecdysozoa</taxon>
        <taxon>Arthropoda</taxon>
        <taxon>Crustacea</taxon>
        <taxon>Multicrustacea</taxon>
        <taxon>Hexanauplia</taxon>
        <taxon>Copepoda</taxon>
        <taxon>Siphonostomatoida</taxon>
        <taxon>Caligidae</taxon>
        <taxon>Lepeophtheirus</taxon>
    </lineage>
</organism>
<evidence type="ECO:0000313" key="1">
    <source>
        <dbReference type="EMBL" id="CDW26026.1"/>
    </source>
</evidence>
<sequence>MCSRATKHDIINPKHAPFLLEGKRCKVIKNVPTSRSSGTRGLCVDERPRTQEWLFEVHEGTQDDRGNEVEDQPQKEATMRKMRLVCLEKPCVGW</sequence>
<dbReference type="EMBL" id="HACA01008665">
    <property type="protein sequence ID" value="CDW26026.1"/>
    <property type="molecule type" value="Transcribed_RNA"/>
</dbReference>
<accession>A0A0K2TKJ0</accession>